<feature type="transmembrane region" description="Helical" evidence="1">
    <location>
        <begin position="442"/>
        <end position="465"/>
    </location>
</feature>
<feature type="domain" description="DUF2207" evidence="2">
    <location>
        <begin position="45"/>
        <end position="230"/>
    </location>
</feature>
<gene>
    <name evidence="4" type="ORF">EF384_04090</name>
</gene>
<evidence type="ECO:0000256" key="1">
    <source>
        <dbReference type="SAM" id="Phobius"/>
    </source>
</evidence>
<evidence type="ECO:0000313" key="4">
    <source>
        <dbReference type="EMBL" id="RPA60750.1"/>
    </source>
</evidence>
<feature type="transmembrane region" description="Helical" evidence="1">
    <location>
        <begin position="471"/>
        <end position="489"/>
    </location>
</feature>
<reference evidence="4 5" key="1">
    <citation type="submission" date="2018-11" db="EMBL/GenBank/DDBJ databases">
        <title>Aerococcus sp. SJQ22, whole genome shotgun sequence.</title>
        <authorList>
            <person name="Sun L."/>
            <person name="Gao X."/>
            <person name="Chen W."/>
            <person name="Huang K."/>
        </authorList>
    </citation>
    <scope>NUCLEOTIDE SEQUENCE [LARGE SCALE GENOMIC DNA]</scope>
    <source>
        <strain evidence="4 5">SJQ22</strain>
    </source>
</reference>
<keyword evidence="1" id="KW-0812">Transmembrane</keyword>
<dbReference type="OrthoDB" id="2136520at2"/>
<feature type="domain" description="Predicted membrane protein YciQ-like C-terminal" evidence="3">
    <location>
        <begin position="312"/>
        <end position="510"/>
    </location>
</feature>
<keyword evidence="5" id="KW-1185">Reference proteome</keyword>
<organism evidence="4 5">
    <name type="scientific">Aerococcus agrisoli</name>
    <dbReference type="NCBI Taxonomy" id="2487350"/>
    <lineage>
        <taxon>Bacteria</taxon>
        <taxon>Bacillati</taxon>
        <taxon>Bacillota</taxon>
        <taxon>Bacilli</taxon>
        <taxon>Lactobacillales</taxon>
        <taxon>Aerococcaceae</taxon>
        <taxon>Aerococcus</taxon>
    </lineage>
</organism>
<comment type="caution">
    <text evidence="4">The sequence shown here is derived from an EMBL/GenBank/DDBJ whole genome shotgun (WGS) entry which is preliminary data.</text>
</comment>
<dbReference type="EMBL" id="RKMG01000009">
    <property type="protein sequence ID" value="RPA60750.1"/>
    <property type="molecule type" value="Genomic_DNA"/>
</dbReference>
<feature type="transmembrane region" description="Helical" evidence="1">
    <location>
        <begin position="272"/>
        <end position="292"/>
    </location>
</feature>
<proteinExistence type="predicted"/>
<sequence length="597" mass="66778">MFQKNTSIKRYPRLSTKISTWITAVIVMFVMFAGQVANVQAEVKVTDYTSNIDVQDDGSMKQTETFGFDVKGTVNEINHRIELGELGKLTDLAINMKSVSAEAFFPFVASDSNDVGTYTLTESEDGMDITIYNTITNAPHIAQVTGTLSDLWTNYAKWSILQANFLALPYDTEEASVTLNFPAAVPADQSDIIVSSKAKTTLTWSDDRTSLTIKAENLAANEVIGVQMYMPVEILANNQTVGKDSEGESIIKEMEASRTAESNLQTRLGRQIWLVSGGLFIIILGYAIYLFMRKRAIFAAVPDLKGAVQSKPNYFAPHSVAMLTGKKYSNTQAIVLLILEMIENKTLAAHFITNKRGQIADIQVTPLTNETNHPAGQLLLAAVVEQTDAQRQVVSLNELIFNPASKGVVLFTRLGRKLVRKIRQNAKQALNKEGVYSKMNQVFHTILTIYMVAWLFGTFFVGYWQVQLGQVNIWAIVLIILSLALVYLIQQNVLPLRTETGVALYRQWQSYLKQLVQQTTAGEVWSNQSNEWLDDKYLYSWVAANNVKLAKNVEKDPQILQLPLMGSAQSIAHLSLKRMKWQPEFVADQTDSEENKQ</sequence>
<dbReference type="RefSeq" id="WP_123779713.1">
    <property type="nucleotide sequence ID" value="NZ_RKMG01000009.1"/>
</dbReference>
<protein>
    <submittedName>
        <fullName evidence="4">DUF2207 domain-containing protein</fullName>
    </submittedName>
</protein>
<dbReference type="InterPro" id="IPR048389">
    <property type="entry name" value="YciQ-like_C"/>
</dbReference>
<evidence type="ECO:0000259" key="2">
    <source>
        <dbReference type="Pfam" id="PF09972"/>
    </source>
</evidence>
<dbReference type="AlphaFoldDB" id="A0A3N4GQ61"/>
<dbReference type="Pfam" id="PF20990">
    <property type="entry name" value="DUF2207_C"/>
    <property type="match status" value="1"/>
</dbReference>
<accession>A0A3N4GQ61</accession>
<dbReference type="Pfam" id="PF09972">
    <property type="entry name" value="DUF2207"/>
    <property type="match status" value="1"/>
</dbReference>
<keyword evidence="1" id="KW-0472">Membrane</keyword>
<keyword evidence="1" id="KW-1133">Transmembrane helix</keyword>
<evidence type="ECO:0000313" key="5">
    <source>
        <dbReference type="Proteomes" id="UP000273977"/>
    </source>
</evidence>
<dbReference type="InterPro" id="IPR018702">
    <property type="entry name" value="DUF2207"/>
</dbReference>
<name>A0A3N4GQ61_9LACT</name>
<dbReference type="Proteomes" id="UP000273977">
    <property type="component" value="Unassembled WGS sequence"/>
</dbReference>
<evidence type="ECO:0000259" key="3">
    <source>
        <dbReference type="Pfam" id="PF20990"/>
    </source>
</evidence>